<name>A0A146K6J4_9EUKA</name>
<keyword evidence="1" id="KW-0472">Membrane</keyword>
<proteinExistence type="predicted"/>
<keyword evidence="1" id="KW-1133">Transmembrane helix</keyword>
<dbReference type="EMBL" id="GDID01005415">
    <property type="protein sequence ID" value="JAP91191.1"/>
    <property type="molecule type" value="Transcribed_RNA"/>
</dbReference>
<feature type="non-terminal residue" evidence="2">
    <location>
        <position position="1"/>
    </location>
</feature>
<keyword evidence="1" id="KW-0812">Transmembrane</keyword>
<dbReference type="AlphaFoldDB" id="A0A146K6J4"/>
<gene>
    <name evidence="2" type="ORF">TPC1_17266</name>
</gene>
<feature type="transmembrane region" description="Helical" evidence="1">
    <location>
        <begin position="463"/>
        <end position="483"/>
    </location>
</feature>
<sequence>VLAVQNVELFQECFSATSKLIGSQQRQTFTLVLNPQENMDKLSTSNMCKNVLNLSVINVNLIFDGQILGSPQTLTYIYNVQINLTFQITSNFETYQLASKVAYQLTYTNNVVIKRPIAIFYTDVLNVGDCFLNSVMHYNETYMNITTQPQSCQIDMSAVDAYFKFAISATEYRTIPITKKILAGHLGGETDFTAITQYVIDGDLTEFMQYLGKDRYLTAFVEINMITDQITTYVKGQISQFFPITDCSMLAQLMLHPTYVRLMYGANTNEVTCVVDYDQIQTEVQFPDSKVIYEAWDQKDQFVFNYGVKLDNVERDYQTLSRNFCSVATLYKNGVQITQIVKYGYGVMVCLFDVELQAYKTKTCFRLNFRTYPECQAMSATQIRTSIFFKYLENGLTKTQEINEIYLKGDIRYNKPETIFCNDEQHYDEYSKHIQENNLNFKFITPYGQVIYYTASILESSCMLYSVVVFGVILVAVAIYIPITISKNK</sequence>
<evidence type="ECO:0000256" key="1">
    <source>
        <dbReference type="SAM" id="Phobius"/>
    </source>
</evidence>
<organism evidence="2">
    <name type="scientific">Trepomonas sp. PC1</name>
    <dbReference type="NCBI Taxonomy" id="1076344"/>
    <lineage>
        <taxon>Eukaryota</taxon>
        <taxon>Metamonada</taxon>
        <taxon>Diplomonadida</taxon>
        <taxon>Hexamitidae</taxon>
        <taxon>Hexamitinae</taxon>
        <taxon>Trepomonas</taxon>
    </lineage>
</organism>
<accession>A0A146K6J4</accession>
<evidence type="ECO:0000313" key="2">
    <source>
        <dbReference type="EMBL" id="JAP91191.1"/>
    </source>
</evidence>
<protein>
    <submittedName>
        <fullName evidence="2">Uncharacterized protein</fullName>
    </submittedName>
</protein>
<reference evidence="2" key="1">
    <citation type="submission" date="2015-07" db="EMBL/GenBank/DDBJ databases">
        <title>Adaptation to a free-living lifestyle via gene acquisitions in the diplomonad Trepomonas sp. PC1.</title>
        <authorList>
            <person name="Xu F."/>
            <person name="Jerlstrom-Hultqvist J."/>
            <person name="Kolisko M."/>
            <person name="Simpson A.G.B."/>
            <person name="Roger A.J."/>
            <person name="Svard S.G."/>
            <person name="Andersson J.O."/>
        </authorList>
    </citation>
    <scope>NUCLEOTIDE SEQUENCE</scope>
    <source>
        <strain evidence="2">PC1</strain>
    </source>
</reference>